<sequence length="253" mass="27776">MLRNNAMKKTMTTLMNTALLAMTMLSFSGTAAPLTTGQQNQVRELIRDTLVNNPQILEEAVAAWQQQSAEQAGAQLGKVIEQNKDALFNDAASPRIGAKKAKLTLVSFTDYNCPYCKQFDPQLEKIVKKYPDVAVVIKLLPFKGETSQSSAQYALTLWQQNPARFEALHQRLMSKKGYHTEDSIASALKSTGNATLKVDDKTLDEVRSSLRLADILGVQGTPATLVGNQMIPGAISYEDLEQLVKAELARKSS</sequence>
<feature type="domain" description="Thioredoxin" evidence="3">
    <location>
        <begin position="61"/>
        <end position="249"/>
    </location>
</feature>
<dbReference type="SUPFAM" id="SSF52833">
    <property type="entry name" value="Thioredoxin-like"/>
    <property type="match status" value="1"/>
</dbReference>
<proteinExistence type="predicted"/>
<dbReference type="Pfam" id="PF18312">
    <property type="entry name" value="ScsC_N"/>
    <property type="match status" value="1"/>
</dbReference>
<feature type="chain" id="PRO_5003528816" evidence="2">
    <location>
        <begin position="32"/>
        <end position="253"/>
    </location>
</feature>
<evidence type="ECO:0000313" key="5">
    <source>
        <dbReference type="Proteomes" id="UP000005959"/>
    </source>
</evidence>
<dbReference type="PANTHER" id="PTHR35272:SF3">
    <property type="entry name" value="THIOL:DISULFIDE INTERCHANGE PROTEIN DSBC"/>
    <property type="match status" value="1"/>
</dbReference>
<dbReference type="InterPro" id="IPR041205">
    <property type="entry name" value="ScsC_N"/>
</dbReference>
<evidence type="ECO:0000256" key="1">
    <source>
        <dbReference type="ARBA" id="ARBA00023284"/>
    </source>
</evidence>
<evidence type="ECO:0000256" key="2">
    <source>
        <dbReference type="SAM" id="SignalP"/>
    </source>
</evidence>
<keyword evidence="2" id="KW-0732">Signal</keyword>
<dbReference type="HOGENOM" id="CLU_000288_47_4_6"/>
<dbReference type="InterPro" id="IPR017937">
    <property type="entry name" value="Thioredoxin_CS"/>
</dbReference>
<dbReference type="GO" id="GO:0015036">
    <property type="term" value="F:disulfide oxidoreductase activity"/>
    <property type="evidence" value="ECO:0007669"/>
    <property type="project" value="UniProtKB-ARBA"/>
</dbReference>
<name>G9Y7B1_HAFAL</name>
<feature type="signal peptide" evidence="2">
    <location>
        <begin position="1"/>
        <end position="31"/>
    </location>
</feature>
<dbReference type="Gene3D" id="3.40.30.10">
    <property type="entry name" value="Glutaredoxin"/>
    <property type="match status" value="1"/>
</dbReference>
<dbReference type="InterPro" id="IPR036249">
    <property type="entry name" value="Thioredoxin-like_sf"/>
</dbReference>
<dbReference type="Pfam" id="PF01323">
    <property type="entry name" value="DSBA"/>
    <property type="match status" value="1"/>
</dbReference>
<dbReference type="Proteomes" id="UP000005959">
    <property type="component" value="Unassembled WGS sequence"/>
</dbReference>
<reference evidence="4 5" key="1">
    <citation type="submission" date="2011-08" db="EMBL/GenBank/DDBJ databases">
        <authorList>
            <person name="Weinstock G."/>
            <person name="Sodergren E."/>
            <person name="Clifton S."/>
            <person name="Fulton L."/>
            <person name="Fulton B."/>
            <person name="Courtney L."/>
            <person name="Fronick C."/>
            <person name="Harrison M."/>
            <person name="Strong C."/>
            <person name="Farmer C."/>
            <person name="Delahaunty K."/>
            <person name="Markovic C."/>
            <person name="Hall O."/>
            <person name="Minx P."/>
            <person name="Tomlinson C."/>
            <person name="Mitreva M."/>
            <person name="Hou S."/>
            <person name="Chen J."/>
            <person name="Wollam A."/>
            <person name="Pepin K.H."/>
            <person name="Johnson M."/>
            <person name="Bhonagiri V."/>
            <person name="Zhang X."/>
            <person name="Suruliraj S."/>
            <person name="Warren W."/>
            <person name="Chinwalla A."/>
            <person name="Mardis E.R."/>
            <person name="Wilson R.K."/>
        </authorList>
    </citation>
    <scope>NUCLEOTIDE SEQUENCE [LARGE SCALE GENOMIC DNA]</scope>
    <source>
        <strain evidence="4 5">ATCC 51873</strain>
    </source>
</reference>
<dbReference type="EMBL" id="AGCI01000059">
    <property type="protein sequence ID" value="EHM42120.1"/>
    <property type="molecule type" value="Genomic_DNA"/>
</dbReference>
<dbReference type="InterPro" id="IPR013766">
    <property type="entry name" value="Thioredoxin_domain"/>
</dbReference>
<dbReference type="PANTHER" id="PTHR35272">
    <property type="entry name" value="THIOL:DISULFIDE INTERCHANGE PROTEIN DSBC-RELATED"/>
    <property type="match status" value="1"/>
</dbReference>
<evidence type="ECO:0000313" key="4">
    <source>
        <dbReference type="EMBL" id="EHM42120.1"/>
    </source>
</evidence>
<comment type="caution">
    <text evidence="4">The sequence shown here is derived from an EMBL/GenBank/DDBJ whole genome shotgun (WGS) entry which is preliminary data.</text>
</comment>
<dbReference type="PROSITE" id="PS00194">
    <property type="entry name" value="THIOREDOXIN_1"/>
    <property type="match status" value="1"/>
</dbReference>
<organism evidence="4 5">
    <name type="scientific">Hafnia alvei ATCC 51873</name>
    <dbReference type="NCBI Taxonomy" id="1002364"/>
    <lineage>
        <taxon>Bacteria</taxon>
        <taxon>Pseudomonadati</taxon>
        <taxon>Pseudomonadota</taxon>
        <taxon>Gammaproteobacteria</taxon>
        <taxon>Enterobacterales</taxon>
        <taxon>Hafniaceae</taxon>
        <taxon>Hafnia</taxon>
    </lineage>
</organism>
<gene>
    <name evidence="4" type="ORF">HMPREF0454_02484</name>
</gene>
<dbReference type="InterPro" id="IPR001853">
    <property type="entry name" value="DSBA-like_thioredoxin_dom"/>
</dbReference>
<dbReference type="PROSITE" id="PS51352">
    <property type="entry name" value="THIOREDOXIN_2"/>
    <property type="match status" value="1"/>
</dbReference>
<dbReference type="PATRIC" id="fig|1002364.3.peg.2233"/>
<protein>
    <submittedName>
        <fullName evidence="4">DsbA-like protein</fullName>
    </submittedName>
</protein>
<dbReference type="CDD" id="cd03023">
    <property type="entry name" value="DsbA_Com1_like"/>
    <property type="match status" value="1"/>
</dbReference>
<evidence type="ECO:0000259" key="3">
    <source>
        <dbReference type="PROSITE" id="PS51352"/>
    </source>
</evidence>
<dbReference type="AlphaFoldDB" id="G9Y7B1"/>
<accession>G9Y7B1</accession>
<keyword evidence="1" id="KW-0676">Redox-active center</keyword>
<dbReference type="InterPro" id="IPR051470">
    <property type="entry name" value="Thiol:disulfide_interchange"/>
</dbReference>